<dbReference type="EMBL" id="HACG01021095">
    <property type="protein sequence ID" value="CEK67960.1"/>
    <property type="molecule type" value="Transcribed_RNA"/>
</dbReference>
<organism evidence="13">
    <name type="scientific">Arion vulgaris</name>
    <dbReference type="NCBI Taxonomy" id="1028688"/>
    <lineage>
        <taxon>Eukaryota</taxon>
        <taxon>Metazoa</taxon>
        <taxon>Spiralia</taxon>
        <taxon>Lophotrochozoa</taxon>
        <taxon>Mollusca</taxon>
        <taxon>Gastropoda</taxon>
        <taxon>Heterobranchia</taxon>
        <taxon>Euthyneura</taxon>
        <taxon>Panpulmonata</taxon>
        <taxon>Eupulmonata</taxon>
        <taxon>Stylommatophora</taxon>
        <taxon>Helicina</taxon>
        <taxon>Arionoidea</taxon>
        <taxon>Arionidae</taxon>
        <taxon>Arion</taxon>
    </lineage>
</organism>
<evidence type="ECO:0000256" key="6">
    <source>
        <dbReference type="ARBA" id="ARBA00022496"/>
    </source>
</evidence>
<dbReference type="GO" id="GO:0005739">
    <property type="term" value="C:mitochondrion"/>
    <property type="evidence" value="ECO:0007669"/>
    <property type="project" value="UniProtKB-SubCell"/>
</dbReference>
<evidence type="ECO:0000256" key="8">
    <source>
        <dbReference type="ARBA" id="ARBA00023002"/>
    </source>
</evidence>
<dbReference type="GO" id="GO:0006826">
    <property type="term" value="P:iron ion transport"/>
    <property type="evidence" value="ECO:0007669"/>
    <property type="project" value="UniProtKB-KW"/>
</dbReference>
<evidence type="ECO:0000313" key="13">
    <source>
        <dbReference type="EMBL" id="CEK67960.1"/>
    </source>
</evidence>
<dbReference type="SUPFAM" id="SSF55387">
    <property type="entry name" value="Frataxin/Nqo15-like"/>
    <property type="match status" value="1"/>
</dbReference>
<dbReference type="PANTHER" id="PTHR16821:SF2">
    <property type="entry name" value="FRATAXIN, MITOCHONDRIAL"/>
    <property type="match status" value="1"/>
</dbReference>
<keyword evidence="8" id="KW-0560">Oxidoreductase</keyword>
<dbReference type="InterPro" id="IPR036524">
    <property type="entry name" value="Frataxin/CyaY_sf"/>
</dbReference>
<dbReference type="GO" id="GO:0006879">
    <property type="term" value="P:intracellular iron ion homeostasis"/>
    <property type="evidence" value="ECO:0007669"/>
    <property type="project" value="UniProtKB-KW"/>
</dbReference>
<dbReference type="NCBIfam" id="TIGR03422">
    <property type="entry name" value="mito_frataxin"/>
    <property type="match status" value="1"/>
</dbReference>
<dbReference type="PANTHER" id="PTHR16821">
    <property type="entry name" value="FRATAXIN"/>
    <property type="match status" value="1"/>
</dbReference>
<accession>A0A0B6ZJR4</accession>
<dbReference type="SMART" id="SM01219">
    <property type="entry name" value="Frataxin_Cyay"/>
    <property type="match status" value="1"/>
</dbReference>
<evidence type="ECO:0000256" key="3">
    <source>
        <dbReference type="ARBA" id="ARBA00013107"/>
    </source>
</evidence>
<dbReference type="Pfam" id="PF01491">
    <property type="entry name" value="Frataxin_Cyay"/>
    <property type="match status" value="1"/>
</dbReference>
<dbReference type="GO" id="GO:0008199">
    <property type="term" value="F:ferric iron binding"/>
    <property type="evidence" value="ECO:0007669"/>
    <property type="project" value="InterPro"/>
</dbReference>
<keyword evidence="9" id="KW-0408">Iron</keyword>
<evidence type="ECO:0000256" key="2">
    <source>
        <dbReference type="ARBA" id="ARBA00008183"/>
    </source>
</evidence>
<evidence type="ECO:0000256" key="10">
    <source>
        <dbReference type="ARBA" id="ARBA00023065"/>
    </source>
</evidence>
<dbReference type="InterPro" id="IPR017789">
    <property type="entry name" value="Frataxin"/>
</dbReference>
<keyword evidence="10" id="KW-0406">Ion transport</keyword>
<gene>
    <name evidence="13" type="primary">ORF64549</name>
</gene>
<dbReference type="InterPro" id="IPR020895">
    <property type="entry name" value="Frataxin_CS"/>
</dbReference>
<evidence type="ECO:0000256" key="4">
    <source>
        <dbReference type="ARBA" id="ARBA00022434"/>
    </source>
</evidence>
<keyword evidence="6" id="KW-0410">Iron transport</keyword>
<dbReference type="PROSITE" id="PS50810">
    <property type="entry name" value="FRATAXIN_2"/>
    <property type="match status" value="1"/>
</dbReference>
<keyword evidence="5" id="KW-0813">Transport</keyword>
<evidence type="ECO:0000256" key="7">
    <source>
        <dbReference type="ARBA" id="ARBA00022946"/>
    </source>
</evidence>
<comment type="catalytic activity">
    <reaction evidence="12">
        <text>4 Fe(2+) + O2 + 4 H(+) = 4 Fe(3+) + 2 H2O</text>
        <dbReference type="Rhea" id="RHEA:11148"/>
        <dbReference type="ChEBI" id="CHEBI:15377"/>
        <dbReference type="ChEBI" id="CHEBI:15378"/>
        <dbReference type="ChEBI" id="CHEBI:15379"/>
        <dbReference type="ChEBI" id="CHEBI:29033"/>
        <dbReference type="ChEBI" id="CHEBI:29034"/>
        <dbReference type="EC" id="1.16.3.1"/>
    </reaction>
</comment>
<dbReference type="GO" id="GO:0051537">
    <property type="term" value="F:2 iron, 2 sulfur cluster binding"/>
    <property type="evidence" value="ECO:0007669"/>
    <property type="project" value="TreeGrafter"/>
</dbReference>
<comment type="similarity">
    <text evidence="2">Belongs to the frataxin family.</text>
</comment>
<evidence type="ECO:0000256" key="11">
    <source>
        <dbReference type="ARBA" id="ARBA00023128"/>
    </source>
</evidence>
<keyword evidence="11" id="KW-0496">Mitochondrion</keyword>
<dbReference type="NCBIfam" id="TIGR03421">
    <property type="entry name" value="FeS_CyaY"/>
    <property type="match status" value="1"/>
</dbReference>
<keyword evidence="7" id="KW-0809">Transit peptide</keyword>
<sequence>MSVVQLSSLSKLRIEGLIRYHKRVTRHFSYFAACPNFEQQHSLLLMPMMCKTTLVNKDKACCSSKNLLRPQDEFFHSVAARLFGKVNMPALKPSEITESEYEICAEETLDSLTEFFEDLPENESCSEDYDCAYGAGVLTVHIGCDEGTYVLNKQCPNKQIWLSSPLSGPKRYDYFDGQWIYLRDGKGLHHLLEEELTEILGFKIKLKNCKLYSWGIHDAK</sequence>
<dbReference type="GO" id="GO:0004322">
    <property type="term" value="F:ferroxidase activity"/>
    <property type="evidence" value="ECO:0007669"/>
    <property type="project" value="UniProtKB-EC"/>
</dbReference>
<dbReference type="InterPro" id="IPR002908">
    <property type="entry name" value="Frataxin/CyaY"/>
</dbReference>
<name>A0A0B6ZJR4_9EUPU</name>
<comment type="subcellular location">
    <subcellularLocation>
        <location evidence="1">Mitochondrion</location>
    </subcellularLocation>
</comment>
<dbReference type="Gene3D" id="3.30.920.10">
    <property type="entry name" value="Frataxin/CyaY"/>
    <property type="match status" value="1"/>
</dbReference>
<evidence type="ECO:0000256" key="1">
    <source>
        <dbReference type="ARBA" id="ARBA00004173"/>
    </source>
</evidence>
<dbReference type="AlphaFoldDB" id="A0A0B6ZJR4"/>
<proteinExistence type="inferred from homology"/>
<dbReference type="EC" id="1.16.3.1" evidence="3"/>
<dbReference type="GO" id="GO:0016226">
    <property type="term" value="P:iron-sulfur cluster assembly"/>
    <property type="evidence" value="ECO:0007669"/>
    <property type="project" value="InterPro"/>
</dbReference>
<dbReference type="GO" id="GO:0034986">
    <property type="term" value="F:iron chaperone activity"/>
    <property type="evidence" value="ECO:0007669"/>
    <property type="project" value="TreeGrafter"/>
</dbReference>
<protein>
    <recommendedName>
        <fullName evidence="3">ferroxidase</fullName>
        <ecNumber evidence="3">1.16.3.1</ecNumber>
    </recommendedName>
</protein>
<evidence type="ECO:0000256" key="12">
    <source>
        <dbReference type="ARBA" id="ARBA00047990"/>
    </source>
</evidence>
<evidence type="ECO:0000256" key="9">
    <source>
        <dbReference type="ARBA" id="ARBA00023004"/>
    </source>
</evidence>
<dbReference type="PROSITE" id="PS01344">
    <property type="entry name" value="FRATAXIN_1"/>
    <property type="match status" value="1"/>
</dbReference>
<dbReference type="GO" id="GO:0008198">
    <property type="term" value="F:ferrous iron binding"/>
    <property type="evidence" value="ECO:0007669"/>
    <property type="project" value="TreeGrafter"/>
</dbReference>
<reference evidence="13" key="1">
    <citation type="submission" date="2014-12" db="EMBL/GenBank/DDBJ databases">
        <title>Insight into the proteome of Arion vulgaris.</title>
        <authorList>
            <person name="Aradska J."/>
            <person name="Bulat T."/>
            <person name="Smidak R."/>
            <person name="Sarate P."/>
            <person name="Gangsoo J."/>
            <person name="Sialana F."/>
            <person name="Bilban M."/>
            <person name="Lubec G."/>
        </authorList>
    </citation>
    <scope>NUCLEOTIDE SEQUENCE</scope>
    <source>
        <tissue evidence="13">Skin</tissue>
    </source>
</reference>
<dbReference type="PRINTS" id="PR00904">
    <property type="entry name" value="FRATAXIN"/>
</dbReference>
<evidence type="ECO:0000256" key="5">
    <source>
        <dbReference type="ARBA" id="ARBA00022448"/>
    </source>
</evidence>
<keyword evidence="4" id="KW-0409">Iron storage</keyword>